<dbReference type="InterPro" id="IPR015272">
    <property type="entry name" value="MoadD_C"/>
</dbReference>
<keyword evidence="3" id="KW-1185">Reference proteome</keyword>
<sequence length="84" mass="9214">MERVTLDLRGSTEQQIRSYLEALGGVPRPDGSVAGPGWTARLTVSEHRAFRIVWPRVIVDCEGEPDAVRAVEKGLRLRAMRGGG</sequence>
<name>A0ABS4JV75_9FIRM</name>
<dbReference type="EMBL" id="JAGGLG010000028">
    <property type="protein sequence ID" value="MBP2019413.1"/>
    <property type="molecule type" value="Genomic_DNA"/>
</dbReference>
<comment type="caution">
    <text evidence="2">The sequence shown here is derived from an EMBL/GenBank/DDBJ whole genome shotgun (WGS) entry which is preliminary data.</text>
</comment>
<protein>
    <recommendedName>
        <fullName evidence="1">Molybdopterin cofactor biosynthesis MoaD-related C-terminal domain-containing protein</fullName>
    </recommendedName>
</protein>
<reference evidence="2 3" key="1">
    <citation type="submission" date="2021-03" db="EMBL/GenBank/DDBJ databases">
        <title>Genomic Encyclopedia of Type Strains, Phase IV (KMG-IV): sequencing the most valuable type-strain genomes for metagenomic binning, comparative biology and taxonomic classification.</title>
        <authorList>
            <person name="Goeker M."/>
        </authorList>
    </citation>
    <scope>NUCLEOTIDE SEQUENCE [LARGE SCALE GENOMIC DNA]</scope>
    <source>
        <strain evidence="2 3">DSM 27138</strain>
    </source>
</reference>
<proteinExistence type="predicted"/>
<feature type="domain" description="Molybdopterin cofactor biosynthesis MoaD-related C-terminal" evidence="1">
    <location>
        <begin position="5"/>
        <end position="84"/>
    </location>
</feature>
<dbReference type="Gene3D" id="3.30.1370.80">
    <property type="entry name" value="Molybdopterin cofactor biosynthesis MoaD-related, C-terminal domain"/>
    <property type="match status" value="1"/>
</dbReference>
<evidence type="ECO:0000313" key="3">
    <source>
        <dbReference type="Proteomes" id="UP001519289"/>
    </source>
</evidence>
<dbReference type="Proteomes" id="UP001519289">
    <property type="component" value="Unassembled WGS sequence"/>
</dbReference>
<gene>
    <name evidence="2" type="ORF">J2Z79_002852</name>
</gene>
<dbReference type="InterPro" id="IPR036473">
    <property type="entry name" value="Mopterin_CF_MoaD-rel_C_sf"/>
</dbReference>
<organism evidence="2 3">
    <name type="scientific">Symbiobacterium terraclitae</name>
    <dbReference type="NCBI Taxonomy" id="557451"/>
    <lineage>
        <taxon>Bacteria</taxon>
        <taxon>Bacillati</taxon>
        <taxon>Bacillota</taxon>
        <taxon>Clostridia</taxon>
        <taxon>Eubacteriales</taxon>
        <taxon>Symbiobacteriaceae</taxon>
        <taxon>Symbiobacterium</taxon>
    </lineage>
</organism>
<evidence type="ECO:0000259" key="1">
    <source>
        <dbReference type="Pfam" id="PF09189"/>
    </source>
</evidence>
<dbReference type="RefSeq" id="WP_209467525.1">
    <property type="nucleotide sequence ID" value="NZ_JAGGLG010000028.1"/>
</dbReference>
<dbReference type="Pfam" id="PF09189">
    <property type="entry name" value="MoaD_arch"/>
    <property type="match status" value="1"/>
</dbReference>
<accession>A0ABS4JV75</accession>
<evidence type="ECO:0000313" key="2">
    <source>
        <dbReference type="EMBL" id="MBP2019413.1"/>
    </source>
</evidence>